<protein>
    <submittedName>
        <fullName evidence="1">WGS project CABT00000000 data, contig 2.96</fullName>
    </submittedName>
</protein>
<evidence type="ECO:0000313" key="1">
    <source>
        <dbReference type="EMBL" id="CCC05548.1"/>
    </source>
</evidence>
<name>F7WC54_SORMK</name>
<evidence type="ECO:0000313" key="2">
    <source>
        <dbReference type="Proteomes" id="UP000001881"/>
    </source>
</evidence>
<proteinExistence type="predicted"/>
<dbReference type="Proteomes" id="UP000001881">
    <property type="component" value="Unassembled WGS sequence"/>
</dbReference>
<reference evidence="1 2" key="1">
    <citation type="journal article" date="2010" name="PLoS Genet.">
        <title>De novo assembly of a 40 Mb eukaryotic genome from short sequence reads: Sordaria macrospora, a model organism for fungal morphogenesis.</title>
        <authorList>
            <person name="Nowrousian M."/>
            <person name="Stajich J."/>
            <person name="Chu M."/>
            <person name="Engh I."/>
            <person name="Espagne E."/>
            <person name="Halliday K."/>
            <person name="Kamerewerd J."/>
            <person name="Kempken F."/>
            <person name="Knab B."/>
            <person name="Kuo H.C."/>
            <person name="Osiewacz H.D."/>
            <person name="Poeggeler S."/>
            <person name="Read N."/>
            <person name="Seiler S."/>
            <person name="Smith K."/>
            <person name="Zickler D."/>
            <person name="Kueck U."/>
            <person name="Freitag M."/>
        </authorList>
    </citation>
    <scope>NUCLEOTIDE SEQUENCE [LARGE SCALE GENOMIC DNA]</scope>
    <source>
        <strain evidence="2">ATCC MYA-333 / DSM 997 / K(L3346) / K-hell</strain>
        <tissue evidence="1">Mycelium</tissue>
    </source>
</reference>
<dbReference type="AlphaFoldDB" id="F7WC54"/>
<dbReference type="VEuPathDB" id="FungiDB:SMAC_09512"/>
<keyword evidence="2" id="KW-1185">Reference proteome</keyword>
<sequence>MPVNNRAMVPPDLARFVRSRSATIQPIDHIQVPKHPQPIESSLTCPAVGLEAPDLVVTTILKSPFPPIPHAPELAPSFFHSFPCVTVQELRLSMAVPLESFREKPMSMMEMDDEAAIACHHSSLYTPSPGSTAMAMGAERRQACSSTTTTLIHTTRQSLCTLKPYATADAPVPLLV</sequence>
<dbReference type="HOGENOM" id="CLU_1526102_0_0_1"/>
<comment type="caution">
    <text evidence="1">The sequence shown here is derived from an EMBL/GenBank/DDBJ whole genome shotgun (WGS) entry which is preliminary data.</text>
</comment>
<organism evidence="1 2">
    <name type="scientific">Sordaria macrospora (strain ATCC MYA-333 / DSM 997 / K(L3346) / K-hell)</name>
    <dbReference type="NCBI Taxonomy" id="771870"/>
    <lineage>
        <taxon>Eukaryota</taxon>
        <taxon>Fungi</taxon>
        <taxon>Dikarya</taxon>
        <taxon>Ascomycota</taxon>
        <taxon>Pezizomycotina</taxon>
        <taxon>Sordariomycetes</taxon>
        <taxon>Sordariomycetidae</taxon>
        <taxon>Sordariales</taxon>
        <taxon>Sordariaceae</taxon>
        <taxon>Sordaria</taxon>
    </lineage>
</organism>
<dbReference type="EMBL" id="CABT02000096">
    <property type="protein sequence ID" value="CCC05548.1"/>
    <property type="molecule type" value="Genomic_DNA"/>
</dbReference>
<accession>F7WC54</accession>
<gene>
    <name evidence="1" type="ORF">SMAC_09512</name>
</gene>
<dbReference type="InParanoid" id="F7WC54"/>